<evidence type="ECO:0000313" key="2">
    <source>
        <dbReference type="Proteomes" id="UP000264883"/>
    </source>
</evidence>
<dbReference type="Proteomes" id="UP000264883">
    <property type="component" value="Chromosome"/>
</dbReference>
<accession>A0A343JB19</accession>
<organism evidence="1 2">
    <name type="scientific">Clostridium isatidis</name>
    <dbReference type="NCBI Taxonomy" id="182773"/>
    <lineage>
        <taxon>Bacteria</taxon>
        <taxon>Bacillati</taxon>
        <taxon>Bacillota</taxon>
        <taxon>Clostridia</taxon>
        <taxon>Eubacteriales</taxon>
        <taxon>Clostridiaceae</taxon>
        <taxon>Clostridium</taxon>
    </lineage>
</organism>
<keyword evidence="2" id="KW-1185">Reference proteome</keyword>
<dbReference type="EMBL" id="CP016786">
    <property type="protein sequence ID" value="ASW42727.1"/>
    <property type="molecule type" value="Genomic_DNA"/>
</dbReference>
<gene>
    <name evidence="1" type="ORF">BEN51_04310</name>
</gene>
<evidence type="ECO:0000313" key="1">
    <source>
        <dbReference type="EMBL" id="ASW42727.1"/>
    </source>
</evidence>
<dbReference type="AlphaFoldDB" id="A0A343JB19"/>
<protein>
    <submittedName>
        <fullName evidence="1">Uncharacterized protein</fullName>
    </submittedName>
</protein>
<proteinExistence type="predicted"/>
<dbReference type="KEGG" id="cia:BEN51_04310"/>
<dbReference type="RefSeq" id="WP_119864861.1">
    <property type="nucleotide sequence ID" value="NZ_CP016786.1"/>
</dbReference>
<sequence>MGKYKELDIIYSNLGHKDKEIIDSYNNEIIKEANKKVPLSIYILKSKKVICLIESYGTAHLWTWSEFKEEIKGRLLAYKTEKNVITNQLFEIDEEPSEEILNKYKLKKKFVLY</sequence>
<reference evidence="1 2" key="1">
    <citation type="submission" date="2016-08" db="EMBL/GenBank/DDBJ databases">
        <title>Complete Genome Sequence Of The Indigo Reducing Clostridium isatidis DSM15098.</title>
        <authorList>
            <person name="Little G.T."/>
            <person name="Minton N.P."/>
        </authorList>
    </citation>
    <scope>NUCLEOTIDE SEQUENCE [LARGE SCALE GENOMIC DNA]</scope>
    <source>
        <strain evidence="1 2">DSM 15098</strain>
    </source>
</reference>
<name>A0A343JB19_9CLOT</name>
<dbReference type="OrthoDB" id="1910492at2"/>